<protein>
    <submittedName>
        <fullName evidence="4">Hsp20/alpha crystallin family protein</fullName>
    </submittedName>
</protein>
<sequence>MPMQVDRLLRDLHRVLENSSAGSHANQTAGVYPLMNVSQDGENFYVRSEIPGVKLENLDVSVTGRSLTVAGERKFEAETSNARFHRRERPTGKFRRQFNLPTDLDTEKVQAQYRHGILMLVLPKAEGAKPRKVSISG</sequence>
<dbReference type="InterPro" id="IPR008978">
    <property type="entry name" value="HSP20-like_chaperone"/>
</dbReference>
<comment type="similarity">
    <text evidence="1 2">Belongs to the small heat shock protein (HSP20) family.</text>
</comment>
<dbReference type="InterPro" id="IPR031107">
    <property type="entry name" value="Small_HSP"/>
</dbReference>
<dbReference type="Gene3D" id="2.60.40.790">
    <property type="match status" value="1"/>
</dbReference>
<dbReference type="CDD" id="cd06464">
    <property type="entry name" value="ACD_sHsps-like"/>
    <property type="match status" value="1"/>
</dbReference>
<dbReference type="EMBL" id="JAQOUE010000001">
    <property type="protein sequence ID" value="MDT7043365.1"/>
    <property type="molecule type" value="Genomic_DNA"/>
</dbReference>
<gene>
    <name evidence="4" type="ORF">PPG34_13475</name>
</gene>
<evidence type="ECO:0000256" key="2">
    <source>
        <dbReference type="RuleBase" id="RU003616"/>
    </source>
</evidence>
<dbReference type="PANTHER" id="PTHR11527">
    <property type="entry name" value="HEAT-SHOCK PROTEIN 20 FAMILY MEMBER"/>
    <property type="match status" value="1"/>
</dbReference>
<dbReference type="Pfam" id="PF00011">
    <property type="entry name" value="HSP20"/>
    <property type="match status" value="1"/>
</dbReference>
<proteinExistence type="inferred from homology"/>
<dbReference type="SUPFAM" id="SSF49764">
    <property type="entry name" value="HSP20-like chaperones"/>
    <property type="match status" value="1"/>
</dbReference>
<dbReference type="RefSeq" id="WP_313833932.1">
    <property type="nucleotide sequence ID" value="NZ_JAQOUE010000001.1"/>
</dbReference>
<comment type="caution">
    <text evidence="4">The sequence shown here is derived from an EMBL/GenBank/DDBJ whole genome shotgun (WGS) entry which is preliminary data.</text>
</comment>
<evidence type="ECO:0000313" key="5">
    <source>
        <dbReference type="Proteomes" id="UP001250932"/>
    </source>
</evidence>
<accession>A0ABU3KAB4</accession>
<name>A0ABU3KAB4_9BACT</name>
<evidence type="ECO:0000313" key="4">
    <source>
        <dbReference type="EMBL" id="MDT7043365.1"/>
    </source>
</evidence>
<dbReference type="InterPro" id="IPR002068">
    <property type="entry name" value="A-crystallin/Hsp20_dom"/>
</dbReference>
<evidence type="ECO:0000259" key="3">
    <source>
        <dbReference type="PROSITE" id="PS01031"/>
    </source>
</evidence>
<dbReference type="PROSITE" id="PS01031">
    <property type="entry name" value="SHSP"/>
    <property type="match status" value="1"/>
</dbReference>
<dbReference type="Proteomes" id="UP001250932">
    <property type="component" value="Unassembled WGS sequence"/>
</dbReference>
<organism evidence="4 5">
    <name type="scientific">Candidatus Nitronereus thalassa</name>
    <dbReference type="NCBI Taxonomy" id="3020898"/>
    <lineage>
        <taxon>Bacteria</taxon>
        <taxon>Pseudomonadati</taxon>
        <taxon>Nitrospirota</taxon>
        <taxon>Nitrospiria</taxon>
        <taxon>Nitrospirales</taxon>
        <taxon>Nitrospiraceae</taxon>
        <taxon>Candidatus Nitronereus</taxon>
    </lineage>
</organism>
<feature type="domain" description="SHSP" evidence="3">
    <location>
        <begin position="26"/>
        <end position="137"/>
    </location>
</feature>
<evidence type="ECO:0000256" key="1">
    <source>
        <dbReference type="PROSITE-ProRule" id="PRU00285"/>
    </source>
</evidence>
<reference evidence="4 5" key="1">
    <citation type="journal article" date="2023" name="ISME J.">
        <title>Cultivation and genomic characterization of novel and ubiquitous marine nitrite-oxidizing bacteria from the Nitrospirales.</title>
        <authorList>
            <person name="Mueller A.J."/>
            <person name="Daebeler A."/>
            <person name="Herbold C.W."/>
            <person name="Kirkegaard R.H."/>
            <person name="Daims H."/>
        </authorList>
    </citation>
    <scope>NUCLEOTIDE SEQUENCE [LARGE SCALE GENOMIC DNA]</scope>
    <source>
        <strain evidence="4 5">EB</strain>
    </source>
</reference>
<keyword evidence="5" id="KW-1185">Reference proteome</keyword>